<protein>
    <recommendedName>
        <fullName evidence="3">SEC-C motif-containing protein</fullName>
    </recommendedName>
</protein>
<dbReference type="SUPFAM" id="SSF103642">
    <property type="entry name" value="Sec-C motif"/>
    <property type="match status" value="1"/>
</dbReference>
<dbReference type="Pfam" id="PF02810">
    <property type="entry name" value="SEC-C"/>
    <property type="match status" value="1"/>
</dbReference>
<evidence type="ECO:0000313" key="1">
    <source>
        <dbReference type="EMBL" id="GGN94557.1"/>
    </source>
</evidence>
<dbReference type="EMBL" id="BMLN01000002">
    <property type="protein sequence ID" value="GGN94557.1"/>
    <property type="molecule type" value="Genomic_DNA"/>
</dbReference>
<organism evidence="1 2">
    <name type="scientific">Saccharibacillus kuerlensis</name>
    <dbReference type="NCBI Taxonomy" id="459527"/>
    <lineage>
        <taxon>Bacteria</taxon>
        <taxon>Bacillati</taxon>
        <taxon>Bacillota</taxon>
        <taxon>Bacilli</taxon>
        <taxon>Bacillales</taxon>
        <taxon>Paenibacillaceae</taxon>
        <taxon>Saccharibacillus</taxon>
    </lineage>
</organism>
<evidence type="ECO:0008006" key="3">
    <source>
        <dbReference type="Google" id="ProtNLM"/>
    </source>
</evidence>
<dbReference type="Gene3D" id="3.10.450.50">
    <property type="match status" value="1"/>
</dbReference>
<evidence type="ECO:0000313" key="2">
    <source>
        <dbReference type="Proteomes" id="UP000606653"/>
    </source>
</evidence>
<comment type="caution">
    <text evidence="1">The sequence shown here is derived from an EMBL/GenBank/DDBJ whole genome shotgun (WGS) entry which is preliminary data.</text>
</comment>
<accession>A0ABQ2KVG2</accession>
<gene>
    <name evidence="1" type="ORF">GCM10010969_09390</name>
</gene>
<dbReference type="RefSeq" id="WP_018977077.1">
    <property type="nucleotide sequence ID" value="NZ_BMLN01000002.1"/>
</dbReference>
<dbReference type="Proteomes" id="UP000606653">
    <property type="component" value="Unassembled WGS sequence"/>
</dbReference>
<dbReference type="InterPro" id="IPR004027">
    <property type="entry name" value="SEC_C_motif"/>
</dbReference>
<reference evidence="2" key="1">
    <citation type="journal article" date="2019" name="Int. J. Syst. Evol. Microbiol.">
        <title>The Global Catalogue of Microorganisms (GCM) 10K type strain sequencing project: providing services to taxonomists for standard genome sequencing and annotation.</title>
        <authorList>
            <consortium name="The Broad Institute Genomics Platform"/>
            <consortium name="The Broad Institute Genome Sequencing Center for Infectious Disease"/>
            <person name="Wu L."/>
            <person name="Ma J."/>
        </authorList>
    </citation>
    <scope>NUCLEOTIDE SEQUENCE [LARGE SCALE GENOMIC DNA]</scope>
    <source>
        <strain evidence="2">CGMCC 1.6964</strain>
    </source>
</reference>
<sequence>MKIGRNDPCFCGSGKKYKKCCIDKDMTFTDSAKFTNLKKADPAFTPRSHYIGRISELNARLEAEAHSEELDAELMTLAGDLLDDLENARLHAFTRYGEGFRPAERRLLQELANRVWGGLVLGGFQEQDVLRPLLAFAAQALLQGIGEESRVSGATLVADRDANLLRWELTSAGDEPEGFGLTLESEDE</sequence>
<name>A0ABQ2KVG2_9BACL</name>
<proteinExistence type="predicted"/>
<keyword evidence="2" id="KW-1185">Reference proteome</keyword>